<feature type="coiled-coil region" evidence="10">
    <location>
        <begin position="326"/>
        <end position="353"/>
    </location>
</feature>
<dbReference type="InterPro" id="IPR004154">
    <property type="entry name" value="Anticodon-bd"/>
</dbReference>
<dbReference type="SUPFAM" id="SSF55681">
    <property type="entry name" value="Class II aaRS and biotin synthetases"/>
    <property type="match status" value="1"/>
</dbReference>
<keyword evidence="7 12" id="KW-0030">Aminoacyl-tRNA synthetase</keyword>
<keyword evidence="5" id="KW-0067">ATP-binding</keyword>
<dbReference type="EMBL" id="PCSD01000085">
    <property type="protein sequence ID" value="PIP33591.1"/>
    <property type="molecule type" value="Genomic_DNA"/>
</dbReference>
<dbReference type="InterPro" id="IPR050062">
    <property type="entry name" value="Pro-tRNA_synthetase"/>
</dbReference>
<dbReference type="InterPro" id="IPR044140">
    <property type="entry name" value="ProRS_anticodon_short"/>
</dbReference>
<dbReference type="Gene3D" id="3.40.50.800">
    <property type="entry name" value="Anticodon-binding domain"/>
    <property type="match status" value="1"/>
</dbReference>
<dbReference type="InterPro" id="IPR002316">
    <property type="entry name" value="Pro-tRNA-ligase_IIa"/>
</dbReference>
<dbReference type="SUPFAM" id="SSF52954">
    <property type="entry name" value="Class II aaRS ABD-related"/>
    <property type="match status" value="1"/>
</dbReference>
<dbReference type="PRINTS" id="PR01046">
    <property type="entry name" value="TRNASYNTHPRO"/>
</dbReference>
<keyword evidence="3" id="KW-0436">Ligase</keyword>
<dbReference type="AlphaFoldDB" id="A0A2G9ZKG5"/>
<reference evidence="12 13" key="1">
    <citation type="submission" date="2017-09" db="EMBL/GenBank/DDBJ databases">
        <title>Depth-based differentiation of microbial function through sediment-hosted aquifers and enrichment of novel symbionts in the deep terrestrial subsurface.</title>
        <authorList>
            <person name="Probst A.J."/>
            <person name="Ladd B."/>
            <person name="Jarett J.K."/>
            <person name="Geller-Mcgrath D.E."/>
            <person name="Sieber C.M."/>
            <person name="Emerson J.B."/>
            <person name="Anantharaman K."/>
            <person name="Thomas B.C."/>
            <person name="Malmstrom R."/>
            <person name="Stieglmeier M."/>
            <person name="Klingl A."/>
            <person name="Woyke T."/>
            <person name="Ryan C.M."/>
            <person name="Banfield J.F."/>
        </authorList>
    </citation>
    <scope>NUCLEOTIDE SEQUENCE [LARGE SCALE GENOMIC DNA]</scope>
    <source>
        <strain evidence="12">CG23_combo_of_CG06-09_8_20_14_all_49_15</strain>
    </source>
</reference>
<evidence type="ECO:0000256" key="5">
    <source>
        <dbReference type="ARBA" id="ARBA00022840"/>
    </source>
</evidence>
<evidence type="ECO:0000256" key="1">
    <source>
        <dbReference type="ARBA" id="ARBA00012831"/>
    </source>
</evidence>
<protein>
    <recommendedName>
        <fullName evidence="2">Proline--tRNA ligase</fullName>
        <ecNumber evidence="1">6.1.1.15</ecNumber>
    </recommendedName>
    <alternativeName>
        <fullName evidence="8">Prolyl-tRNA synthetase</fullName>
    </alternativeName>
</protein>
<evidence type="ECO:0000256" key="8">
    <source>
        <dbReference type="ARBA" id="ARBA00029731"/>
    </source>
</evidence>
<sequence length="418" mass="46835">MRQSTLFVKTSKNLPKDEISESARLLLRAGFADKLMAGVYTLLPLGFKVFKKIEQIIREEMESIGGQEIFMPALQPKENWEKTGRWQSLDILFRLSAGESREIALGPTHEEIVTPLAGRFIKSYRDLPFAVFHIQNKFRNEKRAKSGLLRGREFVMKDLYSFHADQADLDGYYEKAKLSYRRIFSRCGLGDCTYLTYASGGSFSKYSHEFQTVSPAGEDLIYLCPKCSVAVNKEIIADVKHSCPQCGQKDLIEEKAIEVGNIFQLGSKFSTAFGLKFSNEQGENRPVLMGCYGIGLQRLLATVIETHHDQKGMIWPAAIAPAAVHLLALNLENEDAKKSAEKLYRDLRTARIEVLFDDRIGLSAGEKFAEADLFGLPCRVVASARTLAAGKLEVKKRSDNKTDFLAPADLIAFLRGQN</sequence>
<evidence type="ECO:0000256" key="4">
    <source>
        <dbReference type="ARBA" id="ARBA00022741"/>
    </source>
</evidence>
<dbReference type="PANTHER" id="PTHR42753:SF2">
    <property type="entry name" value="PROLINE--TRNA LIGASE"/>
    <property type="match status" value="1"/>
</dbReference>
<evidence type="ECO:0000256" key="6">
    <source>
        <dbReference type="ARBA" id="ARBA00022917"/>
    </source>
</evidence>
<evidence type="ECO:0000256" key="10">
    <source>
        <dbReference type="SAM" id="Coils"/>
    </source>
</evidence>
<dbReference type="GO" id="GO:0005829">
    <property type="term" value="C:cytosol"/>
    <property type="evidence" value="ECO:0007669"/>
    <property type="project" value="TreeGrafter"/>
</dbReference>
<proteinExistence type="predicted"/>
<dbReference type="InterPro" id="IPR036621">
    <property type="entry name" value="Anticodon-bd_dom_sf"/>
</dbReference>
<dbReference type="PROSITE" id="PS50862">
    <property type="entry name" value="AA_TRNA_LIGASE_II"/>
    <property type="match status" value="1"/>
</dbReference>
<dbReference type="CDD" id="cd00861">
    <property type="entry name" value="ProRS_anticodon_short"/>
    <property type="match status" value="1"/>
</dbReference>
<evidence type="ECO:0000256" key="9">
    <source>
        <dbReference type="ARBA" id="ARBA00047671"/>
    </source>
</evidence>
<gene>
    <name evidence="12" type="ORF">COX22_03555</name>
</gene>
<dbReference type="EC" id="6.1.1.15" evidence="1"/>
<evidence type="ECO:0000259" key="11">
    <source>
        <dbReference type="PROSITE" id="PS50862"/>
    </source>
</evidence>
<evidence type="ECO:0000256" key="2">
    <source>
        <dbReference type="ARBA" id="ARBA00019110"/>
    </source>
</evidence>
<dbReference type="Proteomes" id="UP000230729">
    <property type="component" value="Unassembled WGS sequence"/>
</dbReference>
<evidence type="ECO:0000313" key="12">
    <source>
        <dbReference type="EMBL" id="PIP33591.1"/>
    </source>
</evidence>
<dbReference type="GO" id="GO:0006433">
    <property type="term" value="P:prolyl-tRNA aminoacylation"/>
    <property type="evidence" value="ECO:0007669"/>
    <property type="project" value="InterPro"/>
</dbReference>
<keyword evidence="10" id="KW-0175">Coiled coil</keyword>
<dbReference type="InterPro" id="IPR045864">
    <property type="entry name" value="aa-tRNA-synth_II/BPL/LPL"/>
</dbReference>
<keyword evidence="6" id="KW-0648">Protein biosynthesis</keyword>
<organism evidence="12 13">
    <name type="scientific">Candidatus Falkowbacteria bacterium CG23_combo_of_CG06-09_8_20_14_all_49_15</name>
    <dbReference type="NCBI Taxonomy" id="1974572"/>
    <lineage>
        <taxon>Bacteria</taxon>
        <taxon>Candidatus Falkowiibacteriota</taxon>
    </lineage>
</organism>
<comment type="catalytic activity">
    <reaction evidence="9">
        <text>tRNA(Pro) + L-proline + ATP = L-prolyl-tRNA(Pro) + AMP + diphosphate</text>
        <dbReference type="Rhea" id="RHEA:14305"/>
        <dbReference type="Rhea" id="RHEA-COMP:9700"/>
        <dbReference type="Rhea" id="RHEA-COMP:9702"/>
        <dbReference type="ChEBI" id="CHEBI:30616"/>
        <dbReference type="ChEBI" id="CHEBI:33019"/>
        <dbReference type="ChEBI" id="CHEBI:60039"/>
        <dbReference type="ChEBI" id="CHEBI:78442"/>
        <dbReference type="ChEBI" id="CHEBI:78532"/>
        <dbReference type="ChEBI" id="CHEBI:456215"/>
        <dbReference type="EC" id="6.1.1.15"/>
    </reaction>
</comment>
<keyword evidence="4" id="KW-0547">Nucleotide-binding</keyword>
<evidence type="ECO:0000256" key="7">
    <source>
        <dbReference type="ARBA" id="ARBA00023146"/>
    </source>
</evidence>
<dbReference type="InterPro" id="IPR002314">
    <property type="entry name" value="aa-tRNA-synt_IIb"/>
</dbReference>
<dbReference type="Gene3D" id="3.30.930.10">
    <property type="entry name" value="Bira Bifunctional Protein, Domain 2"/>
    <property type="match status" value="1"/>
</dbReference>
<accession>A0A2G9ZKG5</accession>
<dbReference type="GO" id="GO:0005524">
    <property type="term" value="F:ATP binding"/>
    <property type="evidence" value="ECO:0007669"/>
    <property type="project" value="UniProtKB-KW"/>
</dbReference>
<name>A0A2G9ZKG5_9BACT</name>
<dbReference type="Pfam" id="PF00587">
    <property type="entry name" value="tRNA-synt_2b"/>
    <property type="match status" value="1"/>
</dbReference>
<evidence type="ECO:0000313" key="13">
    <source>
        <dbReference type="Proteomes" id="UP000230729"/>
    </source>
</evidence>
<dbReference type="GO" id="GO:0004827">
    <property type="term" value="F:proline-tRNA ligase activity"/>
    <property type="evidence" value="ECO:0007669"/>
    <property type="project" value="UniProtKB-EC"/>
</dbReference>
<feature type="domain" description="Aminoacyl-transfer RNA synthetases class-II family profile" evidence="11">
    <location>
        <begin position="17"/>
        <end position="316"/>
    </location>
</feature>
<dbReference type="Pfam" id="PF03129">
    <property type="entry name" value="HGTP_anticodon"/>
    <property type="match status" value="1"/>
</dbReference>
<comment type="caution">
    <text evidence="12">The sequence shown here is derived from an EMBL/GenBank/DDBJ whole genome shotgun (WGS) entry which is preliminary data.</text>
</comment>
<evidence type="ECO:0000256" key="3">
    <source>
        <dbReference type="ARBA" id="ARBA00022598"/>
    </source>
</evidence>
<dbReference type="InterPro" id="IPR006195">
    <property type="entry name" value="aa-tRNA-synth_II"/>
</dbReference>
<dbReference type="PANTHER" id="PTHR42753">
    <property type="entry name" value="MITOCHONDRIAL RIBOSOME PROTEIN L39/PROLYL-TRNA LIGASE FAMILY MEMBER"/>
    <property type="match status" value="1"/>
</dbReference>